<proteinExistence type="predicted"/>
<dbReference type="EMBL" id="ML143447">
    <property type="protein sequence ID" value="TBU26382.1"/>
    <property type="molecule type" value="Genomic_DNA"/>
</dbReference>
<feature type="region of interest" description="Disordered" evidence="1">
    <location>
        <begin position="1"/>
        <end position="61"/>
    </location>
</feature>
<feature type="compositionally biased region" description="Polar residues" evidence="1">
    <location>
        <begin position="1"/>
        <end position="10"/>
    </location>
</feature>
<sequence length="61" mass="6568">MFPSNVNPTNPRLLPTMQRNPSSKAFPAALPILAPHPGQRRGGGLGVHARPWTHLDASPVH</sequence>
<protein>
    <submittedName>
        <fullName evidence="2">Uncharacterized protein</fullName>
    </submittedName>
</protein>
<gene>
    <name evidence="2" type="ORF">BD311DRAFT_452556</name>
</gene>
<reference evidence="2" key="1">
    <citation type="submission" date="2019-01" db="EMBL/GenBank/DDBJ databases">
        <title>Draft genome sequences of three monokaryotic isolates of the white-rot basidiomycete fungus Dichomitus squalens.</title>
        <authorList>
            <consortium name="DOE Joint Genome Institute"/>
            <person name="Lopez S.C."/>
            <person name="Andreopoulos B."/>
            <person name="Pangilinan J."/>
            <person name="Lipzen A."/>
            <person name="Riley R."/>
            <person name="Ahrendt S."/>
            <person name="Ng V."/>
            <person name="Barry K."/>
            <person name="Daum C."/>
            <person name="Grigoriev I.V."/>
            <person name="Hilden K.S."/>
            <person name="Makela M.R."/>
            <person name="de Vries R.P."/>
        </authorList>
    </citation>
    <scope>NUCLEOTIDE SEQUENCE [LARGE SCALE GENOMIC DNA]</scope>
    <source>
        <strain evidence="2">OM18370.1</strain>
    </source>
</reference>
<evidence type="ECO:0000256" key="1">
    <source>
        <dbReference type="SAM" id="MobiDB-lite"/>
    </source>
</evidence>
<evidence type="ECO:0000313" key="2">
    <source>
        <dbReference type="EMBL" id="TBU26382.1"/>
    </source>
</evidence>
<dbReference type="Proteomes" id="UP000292957">
    <property type="component" value="Unassembled WGS sequence"/>
</dbReference>
<organism evidence="2">
    <name type="scientific">Dichomitus squalens</name>
    <dbReference type="NCBI Taxonomy" id="114155"/>
    <lineage>
        <taxon>Eukaryota</taxon>
        <taxon>Fungi</taxon>
        <taxon>Dikarya</taxon>
        <taxon>Basidiomycota</taxon>
        <taxon>Agaricomycotina</taxon>
        <taxon>Agaricomycetes</taxon>
        <taxon>Polyporales</taxon>
        <taxon>Polyporaceae</taxon>
        <taxon>Dichomitus</taxon>
    </lineage>
</organism>
<name>A0A4Q9MJH0_9APHY</name>
<dbReference type="AlphaFoldDB" id="A0A4Q9MJH0"/>
<accession>A0A4Q9MJH0</accession>